<dbReference type="PANTHER" id="PTHR41775:SF1">
    <property type="entry name" value="PEPTIDASE M6-LIKE DOMAIN-CONTAINING PROTEIN"/>
    <property type="match status" value="1"/>
</dbReference>
<dbReference type="RefSeq" id="WP_042517642.1">
    <property type="nucleotide sequence ID" value="NZ_JXQK01000020.1"/>
</dbReference>
<dbReference type="SUPFAM" id="SSF55486">
    <property type="entry name" value="Metalloproteases ('zincins'), catalytic domain"/>
    <property type="match status" value="1"/>
</dbReference>
<dbReference type="Proteomes" id="UP000032046">
    <property type="component" value="Unassembled WGS sequence"/>
</dbReference>
<dbReference type="GO" id="GO:0008233">
    <property type="term" value="F:peptidase activity"/>
    <property type="evidence" value="ECO:0007669"/>
    <property type="project" value="InterPro"/>
</dbReference>
<proteinExistence type="predicted"/>
<protein>
    <recommendedName>
        <fullName evidence="2">Peptidase M6-like domain-containing protein</fullName>
    </recommendedName>
</protein>
<name>A0A0D0HF25_9BACT</name>
<comment type="caution">
    <text evidence="3">The sequence shown here is derived from an EMBL/GenBank/DDBJ whole genome shotgun (WGS) entry which is preliminary data.</text>
</comment>
<dbReference type="InterPro" id="IPR008757">
    <property type="entry name" value="Peptidase_M6-like_domain"/>
</dbReference>
<evidence type="ECO:0000259" key="2">
    <source>
        <dbReference type="Pfam" id="PF05547"/>
    </source>
</evidence>
<dbReference type="STRING" id="1602171.ST44_02015"/>
<evidence type="ECO:0000313" key="3">
    <source>
        <dbReference type="EMBL" id="KIP64441.1"/>
    </source>
</evidence>
<keyword evidence="1" id="KW-0732">Signal</keyword>
<dbReference type="AlphaFoldDB" id="A0A0D0HF25"/>
<feature type="signal peptide" evidence="1">
    <location>
        <begin position="1"/>
        <end position="28"/>
    </location>
</feature>
<keyword evidence="4" id="KW-1185">Reference proteome</keyword>
<organism evidence="3 4">
    <name type="scientific">Prevotella pectinovora</name>
    <dbReference type="NCBI Taxonomy" id="1602169"/>
    <lineage>
        <taxon>Bacteria</taxon>
        <taxon>Pseudomonadati</taxon>
        <taxon>Bacteroidota</taxon>
        <taxon>Bacteroidia</taxon>
        <taxon>Bacteroidales</taxon>
        <taxon>Prevotellaceae</taxon>
        <taxon>Prevotella</taxon>
    </lineage>
</organism>
<feature type="domain" description="Peptidase M6-like" evidence="2">
    <location>
        <begin position="166"/>
        <end position="362"/>
    </location>
</feature>
<evidence type="ECO:0000313" key="4">
    <source>
        <dbReference type="Proteomes" id="UP000032046"/>
    </source>
</evidence>
<dbReference type="Pfam" id="PF05547">
    <property type="entry name" value="Peptidase_M6"/>
    <property type="match status" value="1"/>
</dbReference>
<dbReference type="PANTHER" id="PTHR41775">
    <property type="entry name" value="SECRETED PROTEIN-RELATED"/>
    <property type="match status" value="1"/>
</dbReference>
<dbReference type="NCBIfam" id="TIGR03296">
    <property type="entry name" value="M6dom_TIGR03296"/>
    <property type="match status" value="1"/>
</dbReference>
<feature type="chain" id="PRO_5002211643" description="Peptidase M6-like domain-containing protein" evidence="1">
    <location>
        <begin position="29"/>
        <end position="591"/>
    </location>
</feature>
<accession>A0A0D0HF25</accession>
<reference evidence="3 4" key="1">
    <citation type="submission" date="2015-01" db="EMBL/GenBank/DDBJ databases">
        <title>Comparative genomics of non-oral Prevotella species.</title>
        <authorList>
            <person name="Accetto T."/>
            <person name="Nograsek B."/>
            <person name="Avgustin G."/>
        </authorList>
    </citation>
    <scope>NUCLEOTIDE SEQUENCE [LARGE SCALE GENOMIC DNA]</scope>
    <source>
        <strain evidence="3 4">P5-119</strain>
    </source>
</reference>
<evidence type="ECO:0000256" key="1">
    <source>
        <dbReference type="SAM" id="SignalP"/>
    </source>
</evidence>
<dbReference type="EMBL" id="JXQK01000020">
    <property type="protein sequence ID" value="KIP64441.1"/>
    <property type="molecule type" value="Genomic_DNA"/>
</dbReference>
<gene>
    <name evidence="3" type="ORF">ST44_02015</name>
</gene>
<dbReference type="GO" id="GO:0006508">
    <property type="term" value="P:proteolysis"/>
    <property type="evidence" value="ECO:0007669"/>
    <property type="project" value="InterPro"/>
</dbReference>
<sequence>MNLKKLKTWLVVASVVWATEALSSPAWPWPVSVEQPNGRVINVYLRGDENIHFFETTDGMMLKRDHEGRMCYACIDGSGHVVASTVTAYDRHATDAIGDLLTPDAQARLRKALVAERDSRIMAKTPLAPGAVKQIFPTTGKIRGLIILAEYADMKFSCQDINEVYDRLANEKGYNGPYATGSIRDYFTDQSAGLFEPEFDVVGPVTLPGKMSHYGLDENVVDLMVDACTVADRDFDVDFSRYDFNDDGTVDFVYVVYAGYSEAQGAAEDTMWPQSVDLTYKTWKMFDNMYLGQSSCSSELKGCTGNEIDGIGTFCHEFSHILGLPDIYDPMYSGYNGMMYWDVMDVGLYNNDSRTPSGYTAMDKYSLGWLEPTVVEGQMNNVELEPLSSSNKAVFIVNEEDENEYFVLENRQLEGWDSALPGHGLLVSHVHYVPSLWQNNRVNTAVAGYEHVALVPADNVTSMETLATDTYPGDNGLYTELSANSVPAMTWRQGGNACHVSVVNIRESQGVISFDFSDSPSGVSAVDAEREYLKVGKGFVDIDNAERQWVKVSAVTGAVCSTSNDIRQRLFLQRGFYLVSIGQRTFKLTMK</sequence>